<dbReference type="InterPro" id="IPR001841">
    <property type="entry name" value="Znf_RING"/>
</dbReference>
<evidence type="ECO:0000313" key="8">
    <source>
        <dbReference type="Proteomes" id="UP000030747"/>
    </source>
</evidence>
<evidence type="ECO:0000256" key="3">
    <source>
        <dbReference type="ARBA" id="ARBA00022833"/>
    </source>
</evidence>
<dbReference type="Gene3D" id="3.30.40.10">
    <property type="entry name" value="Zinc/RING finger domain, C3HC4 (zinc finger)"/>
    <property type="match status" value="1"/>
</dbReference>
<dbReference type="InterPro" id="IPR013083">
    <property type="entry name" value="Znf_RING/FYVE/PHD"/>
</dbReference>
<dbReference type="AlphaFoldDB" id="U6L806"/>
<dbReference type="VEuPathDB" id="ToxoDB:ETH_00020295"/>
<evidence type="ECO:0000256" key="5">
    <source>
        <dbReference type="SAM" id="Phobius"/>
    </source>
</evidence>
<feature type="domain" description="RING-type" evidence="6">
    <location>
        <begin position="168"/>
        <end position="210"/>
    </location>
</feature>
<keyword evidence="8" id="KW-1185">Reference proteome</keyword>
<dbReference type="PANTHER" id="PTHR45931">
    <property type="entry name" value="SI:CH211-59O9.10"/>
    <property type="match status" value="1"/>
</dbReference>
<dbReference type="SMART" id="SM00184">
    <property type="entry name" value="RING"/>
    <property type="match status" value="1"/>
</dbReference>
<dbReference type="SUPFAM" id="SSF57850">
    <property type="entry name" value="RING/U-box"/>
    <property type="match status" value="1"/>
</dbReference>
<keyword evidence="5" id="KW-0812">Transmembrane</keyword>
<gene>
    <name evidence="7" type="ORF">ETH_00020295</name>
</gene>
<dbReference type="Pfam" id="PF13639">
    <property type="entry name" value="zf-RING_2"/>
    <property type="match status" value="1"/>
</dbReference>
<feature type="transmembrane region" description="Helical" evidence="5">
    <location>
        <begin position="80"/>
        <end position="104"/>
    </location>
</feature>
<evidence type="ECO:0000313" key="7">
    <source>
        <dbReference type="EMBL" id="CDJ45343.1"/>
    </source>
</evidence>
<feature type="transmembrane region" description="Helical" evidence="5">
    <location>
        <begin position="35"/>
        <end position="60"/>
    </location>
</feature>
<evidence type="ECO:0000256" key="2">
    <source>
        <dbReference type="ARBA" id="ARBA00022771"/>
    </source>
</evidence>
<keyword evidence="3" id="KW-0862">Zinc</keyword>
<dbReference type="OrthoDB" id="8062037at2759"/>
<name>U6L806_EIMTE</name>
<dbReference type="VEuPathDB" id="ToxoDB:ETH2_1135600"/>
<proteinExistence type="predicted"/>
<dbReference type="PROSITE" id="PS50089">
    <property type="entry name" value="ZF_RING_2"/>
    <property type="match status" value="1"/>
</dbReference>
<dbReference type="GO" id="GO:0005634">
    <property type="term" value="C:nucleus"/>
    <property type="evidence" value="ECO:0007669"/>
    <property type="project" value="TreeGrafter"/>
</dbReference>
<dbReference type="GO" id="GO:0006511">
    <property type="term" value="P:ubiquitin-dependent protein catabolic process"/>
    <property type="evidence" value="ECO:0007669"/>
    <property type="project" value="TreeGrafter"/>
</dbReference>
<reference evidence="7" key="2">
    <citation type="submission" date="2013-10" db="EMBL/GenBank/DDBJ databases">
        <authorList>
            <person name="Aslett M."/>
        </authorList>
    </citation>
    <scope>NUCLEOTIDE SEQUENCE [LARGE SCALE GENOMIC DNA]</scope>
    <source>
        <strain evidence="7">Houghton</strain>
    </source>
</reference>
<organism evidence="7 8">
    <name type="scientific">Eimeria tenella</name>
    <name type="common">Coccidian parasite</name>
    <dbReference type="NCBI Taxonomy" id="5802"/>
    <lineage>
        <taxon>Eukaryota</taxon>
        <taxon>Sar</taxon>
        <taxon>Alveolata</taxon>
        <taxon>Apicomplexa</taxon>
        <taxon>Conoidasida</taxon>
        <taxon>Coccidia</taxon>
        <taxon>Eucoccidiorida</taxon>
        <taxon>Eimeriorina</taxon>
        <taxon>Eimeriidae</taxon>
        <taxon>Eimeria</taxon>
    </lineage>
</organism>
<reference evidence="7" key="1">
    <citation type="submission" date="2013-10" db="EMBL/GenBank/DDBJ databases">
        <title>Genomic analysis of the causative agents of coccidiosis in chickens.</title>
        <authorList>
            <person name="Reid A.J."/>
            <person name="Blake D."/>
            <person name="Billington K."/>
            <person name="Browne H."/>
            <person name="Dunn M."/>
            <person name="Hung S."/>
            <person name="Kawahara F."/>
            <person name="Miranda-Saavedra D."/>
            <person name="Mourier T."/>
            <person name="Nagra H."/>
            <person name="Otto T.D."/>
            <person name="Rawlings N."/>
            <person name="Sanchez A."/>
            <person name="Sanders M."/>
            <person name="Subramaniam C."/>
            <person name="Tay Y."/>
            <person name="Dear P."/>
            <person name="Doerig C."/>
            <person name="Gruber A."/>
            <person name="Parkinson J."/>
            <person name="Shirley M."/>
            <person name="Wan K.L."/>
            <person name="Berriman M."/>
            <person name="Tomley F."/>
            <person name="Pain A."/>
        </authorList>
    </citation>
    <scope>NUCLEOTIDE SEQUENCE [LARGE SCALE GENOMIC DNA]</scope>
    <source>
        <strain evidence="7">Houghton</strain>
    </source>
</reference>
<keyword evidence="1" id="KW-0479">Metal-binding</keyword>
<keyword evidence="2 4" id="KW-0863">Zinc-finger</keyword>
<dbReference type="CDD" id="cd16454">
    <property type="entry name" value="RING-H2_PA-TM-RING"/>
    <property type="match status" value="1"/>
</dbReference>
<dbReference type="PANTHER" id="PTHR45931:SF3">
    <property type="entry name" value="RING ZINC FINGER-CONTAINING PROTEIN"/>
    <property type="match status" value="1"/>
</dbReference>
<keyword evidence="5" id="KW-0472">Membrane</keyword>
<dbReference type="GO" id="GO:0061630">
    <property type="term" value="F:ubiquitin protein ligase activity"/>
    <property type="evidence" value="ECO:0007669"/>
    <property type="project" value="TreeGrafter"/>
</dbReference>
<dbReference type="RefSeq" id="XP_013236089.1">
    <property type="nucleotide sequence ID" value="XM_013380635.1"/>
</dbReference>
<sequence>MYVVGVDVVTQGREVVSRAFDGEEFMLHRQRGPPFWVSVLILGILFPCFFGWTIVGTVWFLEIQEETPYCLPRESHPWFFTFWLALCYIWILIYIIFIATAVVCEYRARRMERDLQILQNEDMIRRWGRIRIFSDYGIYIFRRGLTPDQVARIPWQKLEYDPTEMMPCSICLEEFAAGDNVRILQACGHIFHKCCIDIWLLRNAVCPNCKSPILAGPSNGCNEPSEVVGTRSATCSTAPSPSPAETQVSRQGIRFERRLNPEEPLCPHLSHQSQSGIKGTAGRMIDNKRVTQKKLYDG</sequence>
<dbReference type="GeneID" id="25253187"/>
<dbReference type="EMBL" id="HG678175">
    <property type="protein sequence ID" value="CDJ45343.1"/>
    <property type="molecule type" value="Genomic_DNA"/>
</dbReference>
<accession>U6L806</accession>
<evidence type="ECO:0000256" key="1">
    <source>
        <dbReference type="ARBA" id="ARBA00022723"/>
    </source>
</evidence>
<dbReference type="InterPro" id="IPR051834">
    <property type="entry name" value="RING_finger_E3_ligase"/>
</dbReference>
<protein>
    <submittedName>
        <fullName evidence="7">Zinc finger (C3HC4 RING finger) protein, putative</fullName>
    </submittedName>
</protein>
<evidence type="ECO:0000256" key="4">
    <source>
        <dbReference type="PROSITE-ProRule" id="PRU00175"/>
    </source>
</evidence>
<dbReference type="Proteomes" id="UP000030747">
    <property type="component" value="Unassembled WGS sequence"/>
</dbReference>
<dbReference type="GO" id="GO:0008270">
    <property type="term" value="F:zinc ion binding"/>
    <property type="evidence" value="ECO:0007669"/>
    <property type="project" value="UniProtKB-KW"/>
</dbReference>
<keyword evidence="5" id="KW-1133">Transmembrane helix</keyword>
<evidence type="ECO:0000259" key="6">
    <source>
        <dbReference type="PROSITE" id="PS50089"/>
    </source>
</evidence>